<keyword evidence="8" id="KW-1185">Reference proteome</keyword>
<evidence type="ECO:0000256" key="3">
    <source>
        <dbReference type="ARBA" id="ARBA00022777"/>
    </source>
</evidence>
<reference evidence="7 8" key="1">
    <citation type="journal article" date="2018" name="Sci. Data">
        <title>The draft genome sequence of cork oak.</title>
        <authorList>
            <person name="Ramos A.M."/>
            <person name="Usie A."/>
            <person name="Barbosa P."/>
            <person name="Barros P.M."/>
            <person name="Capote T."/>
            <person name="Chaves I."/>
            <person name="Simoes F."/>
            <person name="Abreu I."/>
            <person name="Carrasquinho I."/>
            <person name="Faro C."/>
            <person name="Guimaraes J.B."/>
            <person name="Mendonca D."/>
            <person name="Nobrega F."/>
            <person name="Rodrigues L."/>
            <person name="Saibo N.J.M."/>
            <person name="Varela M.C."/>
            <person name="Egas C."/>
            <person name="Matos J."/>
            <person name="Miguel C.M."/>
            <person name="Oliveira M.M."/>
            <person name="Ricardo C.P."/>
            <person name="Goncalves S."/>
        </authorList>
    </citation>
    <scope>NUCLEOTIDE SEQUENCE [LARGE SCALE GENOMIC DNA]</scope>
    <source>
        <strain evidence="8">cv. HL8</strain>
    </source>
</reference>
<dbReference type="GO" id="GO:0005634">
    <property type="term" value="C:nucleus"/>
    <property type="evidence" value="ECO:0007669"/>
    <property type="project" value="TreeGrafter"/>
</dbReference>
<keyword evidence="2" id="KW-0547">Nucleotide-binding</keyword>
<evidence type="ECO:0000313" key="8">
    <source>
        <dbReference type="Proteomes" id="UP000237347"/>
    </source>
</evidence>
<dbReference type="GO" id="GO:0004694">
    <property type="term" value="F:eukaryotic translation initiation factor 2alpha kinase activity"/>
    <property type="evidence" value="ECO:0007669"/>
    <property type="project" value="TreeGrafter"/>
</dbReference>
<dbReference type="InterPro" id="IPR008266">
    <property type="entry name" value="Tyr_kinase_AS"/>
</dbReference>
<dbReference type="InterPro" id="IPR050339">
    <property type="entry name" value="CC_SR_Kinase"/>
</dbReference>
<organism evidence="7 8">
    <name type="scientific">Quercus suber</name>
    <name type="common">Cork oak</name>
    <dbReference type="NCBI Taxonomy" id="58331"/>
    <lineage>
        <taxon>Eukaryota</taxon>
        <taxon>Viridiplantae</taxon>
        <taxon>Streptophyta</taxon>
        <taxon>Embryophyta</taxon>
        <taxon>Tracheophyta</taxon>
        <taxon>Spermatophyta</taxon>
        <taxon>Magnoliopsida</taxon>
        <taxon>eudicotyledons</taxon>
        <taxon>Gunneridae</taxon>
        <taxon>Pentapetalae</taxon>
        <taxon>rosids</taxon>
        <taxon>fabids</taxon>
        <taxon>Fagales</taxon>
        <taxon>Fagaceae</taxon>
        <taxon>Quercus</taxon>
    </lineage>
</organism>
<evidence type="ECO:0000313" key="7">
    <source>
        <dbReference type="EMBL" id="KAK7843557.1"/>
    </source>
</evidence>
<keyword evidence="3 7" id="KW-0418">Kinase</keyword>
<comment type="caution">
    <text evidence="7">The sequence shown here is derived from an EMBL/GenBank/DDBJ whole genome shotgun (WGS) entry which is preliminary data.</text>
</comment>
<dbReference type="GO" id="GO:0005524">
    <property type="term" value="F:ATP binding"/>
    <property type="evidence" value="ECO:0007669"/>
    <property type="project" value="UniProtKB-KW"/>
</dbReference>
<evidence type="ECO:0000256" key="1">
    <source>
        <dbReference type="ARBA" id="ARBA00022679"/>
    </source>
</evidence>
<keyword evidence="1" id="KW-0808">Transferase</keyword>
<dbReference type="PANTHER" id="PTHR11042">
    <property type="entry name" value="EUKARYOTIC TRANSLATION INITIATION FACTOR 2-ALPHA KINASE EIF2-ALPHA KINASE -RELATED"/>
    <property type="match status" value="1"/>
</dbReference>
<dbReference type="Proteomes" id="UP000237347">
    <property type="component" value="Unassembled WGS sequence"/>
</dbReference>
<dbReference type="PANTHER" id="PTHR11042:SF136">
    <property type="entry name" value="EIF-2-ALPHA KINASE GCN2"/>
    <property type="match status" value="1"/>
</dbReference>
<evidence type="ECO:0000256" key="4">
    <source>
        <dbReference type="ARBA" id="ARBA00022840"/>
    </source>
</evidence>
<feature type="coiled-coil region" evidence="5">
    <location>
        <begin position="66"/>
        <end position="93"/>
    </location>
</feature>
<dbReference type="InterPro" id="IPR011009">
    <property type="entry name" value="Kinase-like_dom_sf"/>
</dbReference>
<keyword evidence="4" id="KW-0067">ATP-binding</keyword>
<feature type="domain" description="Protein kinase" evidence="6">
    <location>
        <begin position="1"/>
        <end position="139"/>
    </location>
</feature>
<dbReference type="InterPro" id="IPR000719">
    <property type="entry name" value="Prot_kinase_dom"/>
</dbReference>
<dbReference type="SUPFAM" id="SSF56112">
    <property type="entry name" value="Protein kinase-like (PK-like)"/>
    <property type="match status" value="1"/>
</dbReference>
<dbReference type="EMBL" id="PKMF04000200">
    <property type="protein sequence ID" value="KAK7843557.1"/>
    <property type="molecule type" value="Genomic_DNA"/>
</dbReference>
<dbReference type="PROSITE" id="PS50011">
    <property type="entry name" value="PROTEIN_KINASE_DOM"/>
    <property type="match status" value="1"/>
</dbReference>
<dbReference type="Gene3D" id="1.10.510.10">
    <property type="entry name" value="Transferase(Phosphotransferase) domain 1"/>
    <property type="match status" value="1"/>
</dbReference>
<accession>A0AAW0KVR6</accession>
<dbReference type="PROSITE" id="PS00109">
    <property type="entry name" value="PROTEIN_KINASE_TYR"/>
    <property type="match status" value="1"/>
</dbReference>
<evidence type="ECO:0000256" key="2">
    <source>
        <dbReference type="ARBA" id="ARBA00022741"/>
    </source>
</evidence>
<name>A0AAW0KVR6_QUESU</name>
<evidence type="ECO:0000259" key="6">
    <source>
        <dbReference type="PROSITE" id="PS50011"/>
    </source>
</evidence>
<protein>
    <submittedName>
        <fullName evidence="7">Eif-2-alpha kinase gcn2</fullName>
    </submittedName>
</protein>
<dbReference type="GO" id="GO:0005829">
    <property type="term" value="C:cytosol"/>
    <property type="evidence" value="ECO:0007669"/>
    <property type="project" value="TreeGrafter"/>
</dbReference>
<dbReference type="AlphaFoldDB" id="A0AAW0KVR6"/>
<keyword evidence="5" id="KW-0175">Coiled coil</keyword>
<sequence length="139" mass="16546">MAYCPKMLEIVFREGISEEIAWRYFRQIVEGLDYIHSQGLIHRDICSKNLFLDFEKQIKIRDFGLAKADDVQVQQLKEENLQLKEKLRRVAVDMYMDVRETCFPKRPYSFWVNVYSPKTGVVIPPLCKTKSINKHVYRI</sequence>
<proteinExistence type="predicted"/>
<gene>
    <name evidence="7" type="primary">GCN2_1</name>
    <name evidence="7" type="ORF">CFP56_012183</name>
</gene>
<evidence type="ECO:0000256" key="5">
    <source>
        <dbReference type="SAM" id="Coils"/>
    </source>
</evidence>
<dbReference type="Pfam" id="PF00069">
    <property type="entry name" value="Pkinase"/>
    <property type="match status" value="1"/>
</dbReference>